<proteinExistence type="inferred from homology"/>
<protein>
    <recommendedName>
        <fullName evidence="9">DUF86 domain-containing protein</fullName>
    </recommendedName>
</protein>
<evidence type="ECO:0008006" key="9">
    <source>
        <dbReference type="Google" id="ProtNLM"/>
    </source>
</evidence>
<dbReference type="PANTHER" id="PTHR34139">
    <property type="entry name" value="UPF0331 PROTEIN MJ0127"/>
    <property type="match status" value="1"/>
</dbReference>
<evidence type="ECO:0000256" key="6">
    <source>
        <dbReference type="ARBA" id="ARBA00024207"/>
    </source>
</evidence>
<keyword evidence="5" id="KW-0378">Hydrolase</keyword>
<keyword evidence="4" id="KW-0547">Nucleotide-binding</keyword>
<evidence type="ECO:0000256" key="4">
    <source>
        <dbReference type="ARBA" id="ARBA00022741"/>
    </source>
</evidence>
<evidence type="ECO:0000256" key="3">
    <source>
        <dbReference type="ARBA" id="ARBA00022722"/>
    </source>
</evidence>
<dbReference type="InterPro" id="IPR008201">
    <property type="entry name" value="HepT-like"/>
</dbReference>
<comment type="caution">
    <text evidence="7">The sequence shown here is derived from an EMBL/GenBank/DDBJ whole genome shotgun (WGS) entry which is preliminary data.</text>
</comment>
<evidence type="ECO:0000256" key="5">
    <source>
        <dbReference type="ARBA" id="ARBA00022801"/>
    </source>
</evidence>
<organism evidence="7 8">
    <name type="scientific">Candidatus Azambacteria bacterium RIFCSPLOWO2_01_FULL_46_25</name>
    <dbReference type="NCBI Taxonomy" id="1797298"/>
    <lineage>
        <taxon>Bacteria</taxon>
        <taxon>Candidatus Azamiibacteriota</taxon>
    </lineage>
</organism>
<dbReference type="STRING" id="1797298.A2988_02645"/>
<dbReference type="Proteomes" id="UP000176650">
    <property type="component" value="Unassembled WGS sequence"/>
</dbReference>
<dbReference type="GO" id="GO:0004540">
    <property type="term" value="F:RNA nuclease activity"/>
    <property type="evidence" value="ECO:0007669"/>
    <property type="project" value="InterPro"/>
</dbReference>
<gene>
    <name evidence="7" type="ORF">A2988_02645</name>
</gene>
<dbReference type="EMBL" id="MEYS01000001">
    <property type="protein sequence ID" value="OGD34402.1"/>
    <property type="molecule type" value="Genomic_DNA"/>
</dbReference>
<evidence type="ECO:0000313" key="8">
    <source>
        <dbReference type="Proteomes" id="UP000176650"/>
    </source>
</evidence>
<dbReference type="InterPro" id="IPR051813">
    <property type="entry name" value="HepT_RNase_toxin"/>
</dbReference>
<keyword evidence="3" id="KW-0540">Nuclease</keyword>
<keyword evidence="2" id="KW-1277">Toxin-antitoxin system</keyword>
<accession>A0A1F5BUY7</accession>
<evidence type="ECO:0000256" key="2">
    <source>
        <dbReference type="ARBA" id="ARBA00022649"/>
    </source>
</evidence>
<dbReference type="Gene3D" id="1.20.120.580">
    <property type="entry name" value="bsu32300-like"/>
    <property type="match status" value="1"/>
</dbReference>
<evidence type="ECO:0000313" key="7">
    <source>
        <dbReference type="EMBL" id="OGD34402.1"/>
    </source>
</evidence>
<comment type="similarity">
    <text evidence="6">Belongs to the HepT RNase toxin family.</text>
</comment>
<dbReference type="InterPro" id="IPR037038">
    <property type="entry name" value="HepT-like_sf"/>
</dbReference>
<dbReference type="GO" id="GO:0110001">
    <property type="term" value="C:toxin-antitoxin complex"/>
    <property type="evidence" value="ECO:0007669"/>
    <property type="project" value="InterPro"/>
</dbReference>
<name>A0A1F5BUY7_9BACT</name>
<reference evidence="7 8" key="1">
    <citation type="journal article" date="2016" name="Nat. Commun.">
        <title>Thousands of microbial genomes shed light on interconnected biogeochemical processes in an aquifer system.</title>
        <authorList>
            <person name="Anantharaman K."/>
            <person name="Brown C.T."/>
            <person name="Hug L.A."/>
            <person name="Sharon I."/>
            <person name="Castelle C.J."/>
            <person name="Probst A.J."/>
            <person name="Thomas B.C."/>
            <person name="Singh A."/>
            <person name="Wilkins M.J."/>
            <person name="Karaoz U."/>
            <person name="Brodie E.L."/>
            <person name="Williams K.H."/>
            <person name="Hubbard S.S."/>
            <person name="Banfield J.F."/>
        </authorList>
    </citation>
    <scope>NUCLEOTIDE SEQUENCE [LARGE SCALE GENOMIC DNA]</scope>
</reference>
<evidence type="ECO:0000256" key="1">
    <source>
        <dbReference type="ARBA" id="ARBA00022553"/>
    </source>
</evidence>
<dbReference type="AlphaFoldDB" id="A0A1F5BUY7"/>
<sequence length="109" mass="12550">MTREIELHLQDIAAAIRKIELYTKGLHFDAFVKNSKTMDAVIRNLSVIGKAVRHIPKEAKQKHPGIPWSAVAGMHNKIIHEYFGVDEEILWKTITENIPDLKKKIRKVK</sequence>
<dbReference type="GO" id="GO:0000166">
    <property type="term" value="F:nucleotide binding"/>
    <property type="evidence" value="ECO:0007669"/>
    <property type="project" value="UniProtKB-KW"/>
</dbReference>
<dbReference type="PANTHER" id="PTHR34139:SF1">
    <property type="entry name" value="RNASE MJ1380-RELATED"/>
    <property type="match status" value="1"/>
</dbReference>
<dbReference type="GO" id="GO:0016787">
    <property type="term" value="F:hydrolase activity"/>
    <property type="evidence" value="ECO:0007669"/>
    <property type="project" value="UniProtKB-KW"/>
</dbReference>
<dbReference type="Pfam" id="PF01934">
    <property type="entry name" value="HepT-like"/>
    <property type="match status" value="1"/>
</dbReference>
<keyword evidence="1" id="KW-0597">Phosphoprotein</keyword>